<evidence type="ECO:0000313" key="8">
    <source>
        <dbReference type="Proteomes" id="UP000009011"/>
    </source>
</evidence>
<keyword evidence="8" id="KW-1185">Reference proteome</keyword>
<evidence type="ECO:0000256" key="1">
    <source>
        <dbReference type="ARBA" id="ARBA00006964"/>
    </source>
</evidence>
<dbReference type="Proteomes" id="UP000009011">
    <property type="component" value="Chromosome"/>
</dbReference>
<evidence type="ECO:0000256" key="6">
    <source>
        <dbReference type="PIRSR" id="PIRSR602678-1"/>
    </source>
</evidence>
<dbReference type="GO" id="GO:0005737">
    <property type="term" value="C:cytoplasm"/>
    <property type="evidence" value="ECO:0007669"/>
    <property type="project" value="TreeGrafter"/>
</dbReference>
<dbReference type="PATRIC" id="fig|1191523.3.peg.1413"/>
<dbReference type="Gene3D" id="3.40.1390.30">
    <property type="entry name" value="NIF3 (NGG1p interacting factor 3)-like"/>
    <property type="match status" value="2"/>
</dbReference>
<dbReference type="eggNOG" id="COG3323">
    <property type="taxonomic scope" value="Bacteria"/>
</dbReference>
<feature type="binding site" evidence="6">
    <location>
        <position position="64"/>
    </location>
    <ligand>
        <name>a divalent metal cation</name>
        <dbReference type="ChEBI" id="CHEBI:60240"/>
        <label>2</label>
    </ligand>
</feature>
<protein>
    <recommendedName>
        <fullName evidence="3 5">GTP cyclohydrolase 1 type 2 homolog</fullName>
    </recommendedName>
</protein>
<evidence type="ECO:0000313" key="7">
    <source>
        <dbReference type="EMBL" id="AFN74563.1"/>
    </source>
</evidence>
<proteinExistence type="inferred from homology"/>
<dbReference type="OrthoDB" id="9792792at2"/>
<dbReference type="Pfam" id="PF01784">
    <property type="entry name" value="DUF34_NIF3"/>
    <property type="match status" value="1"/>
</dbReference>
<dbReference type="InterPro" id="IPR036069">
    <property type="entry name" value="DUF34/NIF3_sf"/>
</dbReference>
<dbReference type="NCBIfam" id="TIGR00486">
    <property type="entry name" value="YbgI_SA1388"/>
    <property type="match status" value="1"/>
</dbReference>
<dbReference type="Gene3D" id="3.30.70.120">
    <property type="match status" value="1"/>
</dbReference>
<dbReference type="RefSeq" id="WP_014855998.1">
    <property type="nucleotide sequence ID" value="NC_018178.1"/>
</dbReference>
<organism evidence="7 8">
    <name type="scientific">Melioribacter roseus (strain DSM 23840 / JCM 17771 / VKM B-2668 / P3M-2)</name>
    <dbReference type="NCBI Taxonomy" id="1191523"/>
    <lineage>
        <taxon>Bacteria</taxon>
        <taxon>Pseudomonadati</taxon>
        <taxon>Ignavibacteriota</taxon>
        <taxon>Ignavibacteria</taxon>
        <taxon>Ignavibacteriales</taxon>
        <taxon>Melioribacteraceae</taxon>
        <taxon>Melioribacter</taxon>
    </lineage>
</organism>
<dbReference type="PIRSF" id="PIRSF037489">
    <property type="entry name" value="UCP037489_NIF3_YqfO"/>
    <property type="match status" value="1"/>
</dbReference>
<evidence type="ECO:0000256" key="4">
    <source>
        <dbReference type="ARBA" id="ARBA00022723"/>
    </source>
</evidence>
<evidence type="ECO:0000256" key="2">
    <source>
        <dbReference type="ARBA" id="ARBA00011643"/>
    </source>
</evidence>
<dbReference type="FunFam" id="3.40.1390.30:FF:000001">
    <property type="entry name" value="GTP cyclohydrolase 1 type 2"/>
    <property type="match status" value="1"/>
</dbReference>
<dbReference type="KEGG" id="mro:MROS_1326"/>
<sequence>MKIGELIKYLEDWVPKEAAWERDNVGIQIGSRNKELKNILICLELNHNVVSEAIKKKCNFIFTHHPFIFNPLKKLEFDKDNLIEKIIIHGLTVYSAHTNLDFTKDGVSFALAKKLNLQEIKFLQNADSNRVKIVVFAPEESVDLLSEKLFETGAGIIEEYSRCSFRLKGEGTFQGGENTNPVIGKKGAFEKAAEIRMEMIADKWLLPKIIDAIRTYHPYETPAYDIYPLKNENENFGAGCIGILPTEMSPSDFYDYVKKSLRLESFRYTKGNQKKIRKVAVCGGSGSELLGRAVASGADAFVTADIKYHTFHDALDKIHLIDAGHYETEVVVLDEVKKRIEKFINDKKIKVYKYSRSTNPVKFYKHKGDK</sequence>
<feature type="binding site" evidence="6">
    <location>
        <position position="325"/>
    </location>
    <ligand>
        <name>a divalent metal cation</name>
        <dbReference type="ChEBI" id="CHEBI:60240"/>
        <label>1</label>
    </ligand>
</feature>
<comment type="similarity">
    <text evidence="1 5">Belongs to the GTP cyclohydrolase I type 2/NIF3 family.</text>
</comment>
<dbReference type="InterPro" id="IPR017221">
    <property type="entry name" value="DUF34/NIF3_bac"/>
</dbReference>
<reference evidence="7 8" key="1">
    <citation type="journal article" date="2013" name="PLoS ONE">
        <title>Genomic analysis of Melioribacter roseus, facultatively anaerobic organotrophic bacterium representing a novel deep lineage within Bacteriodetes/Chlorobi group.</title>
        <authorList>
            <person name="Kadnikov V.V."/>
            <person name="Mardanov A.V."/>
            <person name="Podosokorskaya O.A."/>
            <person name="Gavrilov S.N."/>
            <person name="Kublanov I.V."/>
            <person name="Beletsky A.V."/>
            <person name="Bonch-Osmolovskaya E.A."/>
            <person name="Ravin N.V."/>
        </authorList>
    </citation>
    <scope>NUCLEOTIDE SEQUENCE [LARGE SCALE GENOMIC DNA]</scope>
    <source>
        <strain evidence="8">JCM 17771 / P3M-2</strain>
    </source>
</reference>
<dbReference type="InterPro" id="IPR002678">
    <property type="entry name" value="DUF34/NIF3"/>
</dbReference>
<dbReference type="EMBL" id="CP003557">
    <property type="protein sequence ID" value="AFN74563.1"/>
    <property type="molecule type" value="Genomic_DNA"/>
</dbReference>
<name>I6ZZY9_MELRP</name>
<dbReference type="InterPro" id="IPR015867">
    <property type="entry name" value="N-reg_PII/ATP_PRibTrfase_C"/>
</dbReference>
<comment type="subunit">
    <text evidence="2">Homohexamer.</text>
</comment>
<accession>I6ZZY9</accession>
<dbReference type="AlphaFoldDB" id="I6ZZY9"/>
<gene>
    <name evidence="7" type="ordered locus">MROS_1326</name>
</gene>
<dbReference type="SUPFAM" id="SSF102705">
    <property type="entry name" value="NIF3 (NGG1p interacting factor 3)-like"/>
    <property type="match status" value="1"/>
</dbReference>
<dbReference type="STRING" id="1191523.MROS_1326"/>
<dbReference type="PANTHER" id="PTHR13799">
    <property type="entry name" value="NGG1 INTERACTING FACTOR 3"/>
    <property type="match status" value="1"/>
</dbReference>
<dbReference type="PANTHER" id="PTHR13799:SF14">
    <property type="entry name" value="GTP CYCLOHYDROLASE 1 TYPE 2 HOMOLOG"/>
    <property type="match status" value="1"/>
</dbReference>
<dbReference type="HOGENOM" id="CLU_037423_1_0_10"/>
<dbReference type="eggNOG" id="COG0327">
    <property type="taxonomic scope" value="Bacteria"/>
</dbReference>
<evidence type="ECO:0000256" key="3">
    <source>
        <dbReference type="ARBA" id="ARBA00022112"/>
    </source>
</evidence>
<feature type="binding site" evidence="6">
    <location>
        <position position="329"/>
    </location>
    <ligand>
        <name>a divalent metal cation</name>
        <dbReference type="ChEBI" id="CHEBI:60240"/>
        <label>1</label>
    </ligand>
</feature>
<evidence type="ECO:0000256" key="5">
    <source>
        <dbReference type="PIRNR" id="PIRNR037489"/>
    </source>
</evidence>
<keyword evidence="4 5" id="KW-0479">Metal-binding</keyword>
<feature type="binding site" evidence="6">
    <location>
        <position position="101"/>
    </location>
    <ligand>
        <name>a divalent metal cation</name>
        <dbReference type="ChEBI" id="CHEBI:60240"/>
        <label>1</label>
    </ligand>
</feature>
<feature type="binding site" evidence="6">
    <location>
        <position position="65"/>
    </location>
    <ligand>
        <name>a divalent metal cation</name>
        <dbReference type="ChEBI" id="CHEBI:60240"/>
        <label>1</label>
    </ligand>
</feature>
<dbReference type="GO" id="GO:0046872">
    <property type="term" value="F:metal ion binding"/>
    <property type="evidence" value="ECO:0007669"/>
    <property type="project" value="UniProtKB-UniRule"/>
</dbReference>